<evidence type="ECO:0000313" key="6">
    <source>
        <dbReference type="Proteomes" id="UP000500938"/>
    </source>
</evidence>
<dbReference type="InterPro" id="IPR002469">
    <property type="entry name" value="Peptidase_S9B_N"/>
</dbReference>
<dbReference type="GO" id="GO:0006508">
    <property type="term" value="P:proteolysis"/>
    <property type="evidence" value="ECO:0007669"/>
    <property type="project" value="InterPro"/>
</dbReference>
<keyword evidence="2" id="KW-0732">Signal</keyword>
<dbReference type="KEGG" id="ggr:HKW67_00085"/>
<dbReference type="Pfam" id="PF00930">
    <property type="entry name" value="DPPIV_N"/>
    <property type="match status" value="1"/>
</dbReference>
<sequence length="872" mass="96595">MVHAVRRFGRWTATLLALAAASAASGSVAQAQLGPQSTQADEGRANKGNWTLANRFSTAALRAISYTQAVQPRFLGQTDSMYYNWKDRNGNRFMLFVPSPTGGTKRLLFDPAKLAEQLTMLSKKPYDATNLPFQTITFLKSHKAFRFTVDTVRYEWTLATETLKSNGRVVRNAPTPVDEEVNTQGGGGPGGGGARGEFRNYNKDSSAFVFARMHNLYIVEKSSNDTVQISTDGAMDYSFGYRDTTENARQLAALAGGGQQTDGEQDDTDDANNRDQRIRPNVSWSPDGKSFAFVRRDQRKVKELFLVNVLAQPRPVLIHYKYTMPGEEDVTRSELWTYRRGDKAVKQINVAKWKDQSLMNVHWPVNGDKVRVVRRDRPQRAVDFIEVDVATGAIKSLLADAIEGAALEPKNIAYLKQGGDFLWWSQKTGWGMYYVYGFDGGEKRPLTTGQWNANSIVKIDSTTQQVWVSGQGREAGEQLYQTHLYRVNGDGTGFTLLDAGNAHHATTLGENGTPSVVSPTKRYIYDSFSRMDMPFKSVLRDGATGRILSTLEEMDLTKLKELGFKNAETFSVKAADGVTELYGNMWKPFDFDSTKKYPIITYVYPGPQTEGMTTGFSVRGPLMQLAQLGFIVIEVGHRGGSPLRSLAYHRYGYGNMRDYALADKKYAIEQLGARHKFIDLDKVGIFGHSGGGFMTAAALLLPPYNEFFKVGWSESGNHDNNIYNQNWSEWNHGVKVIAKADSAAGAVRAGGTGAARRGGPAANAAAREVVQDSTNADKIKFDIRVPTNDELAGNLKGNLALATGDLDNNVHPGGTIRLANALIKANKRFDFFIYPGEPHGYRGTGPYNQRMLMEYFAEHLLGDYYRGNGEIK</sequence>
<feature type="region of interest" description="Disordered" evidence="1">
    <location>
        <begin position="177"/>
        <end position="198"/>
    </location>
</feature>
<gene>
    <name evidence="5" type="ORF">HKW67_00085</name>
</gene>
<evidence type="ECO:0000259" key="4">
    <source>
        <dbReference type="Pfam" id="PF00930"/>
    </source>
</evidence>
<dbReference type="Proteomes" id="UP000500938">
    <property type="component" value="Chromosome"/>
</dbReference>
<name>A0A6M4IKY7_9BACT</name>
<dbReference type="PANTHER" id="PTHR11731">
    <property type="entry name" value="PROTEASE FAMILY S9B,C DIPEPTIDYL-PEPTIDASE IV-RELATED"/>
    <property type="match status" value="1"/>
</dbReference>
<organism evidence="5 6">
    <name type="scientific">Gemmatimonas groenlandica</name>
    <dbReference type="NCBI Taxonomy" id="2732249"/>
    <lineage>
        <taxon>Bacteria</taxon>
        <taxon>Pseudomonadati</taxon>
        <taxon>Gemmatimonadota</taxon>
        <taxon>Gemmatimonadia</taxon>
        <taxon>Gemmatimonadales</taxon>
        <taxon>Gemmatimonadaceae</taxon>
        <taxon>Gemmatimonas</taxon>
    </lineage>
</organism>
<dbReference type="Gene3D" id="3.40.50.1820">
    <property type="entry name" value="alpha/beta hydrolase"/>
    <property type="match status" value="1"/>
</dbReference>
<feature type="region of interest" description="Disordered" evidence="1">
    <location>
        <begin position="255"/>
        <end position="282"/>
    </location>
</feature>
<dbReference type="GO" id="GO:0008239">
    <property type="term" value="F:dipeptidyl-peptidase activity"/>
    <property type="evidence" value="ECO:0007669"/>
    <property type="project" value="TreeGrafter"/>
</dbReference>
<dbReference type="AlphaFoldDB" id="A0A6M4IKY7"/>
<protein>
    <submittedName>
        <fullName evidence="5">Prolyl oligopeptidase family serine peptidase</fullName>
    </submittedName>
</protein>
<accession>A0A6M4IKY7</accession>
<dbReference type="EMBL" id="CP053085">
    <property type="protein sequence ID" value="QJR34026.1"/>
    <property type="molecule type" value="Genomic_DNA"/>
</dbReference>
<dbReference type="GO" id="GO:0008236">
    <property type="term" value="F:serine-type peptidase activity"/>
    <property type="evidence" value="ECO:0007669"/>
    <property type="project" value="InterPro"/>
</dbReference>
<feature type="domain" description="Peptidase S9 prolyl oligopeptidase catalytic" evidence="3">
    <location>
        <begin position="795"/>
        <end position="860"/>
    </location>
</feature>
<dbReference type="Pfam" id="PF00326">
    <property type="entry name" value="Peptidase_S9"/>
    <property type="match status" value="2"/>
</dbReference>
<feature type="signal peptide" evidence="2">
    <location>
        <begin position="1"/>
        <end position="31"/>
    </location>
</feature>
<feature type="domain" description="Dipeptidylpeptidase IV N-terminal" evidence="4">
    <location>
        <begin position="282"/>
        <end position="534"/>
    </location>
</feature>
<evidence type="ECO:0000256" key="2">
    <source>
        <dbReference type="SAM" id="SignalP"/>
    </source>
</evidence>
<feature type="compositionally biased region" description="Gly residues" evidence="1">
    <location>
        <begin position="184"/>
        <end position="195"/>
    </location>
</feature>
<feature type="chain" id="PRO_5026946671" evidence="2">
    <location>
        <begin position="32"/>
        <end position="872"/>
    </location>
</feature>
<evidence type="ECO:0000259" key="3">
    <source>
        <dbReference type="Pfam" id="PF00326"/>
    </source>
</evidence>
<dbReference type="SUPFAM" id="SSF53474">
    <property type="entry name" value="alpha/beta-Hydrolases"/>
    <property type="match status" value="1"/>
</dbReference>
<evidence type="ECO:0000256" key="1">
    <source>
        <dbReference type="SAM" id="MobiDB-lite"/>
    </source>
</evidence>
<dbReference type="InterPro" id="IPR050278">
    <property type="entry name" value="Serine_Prot_S9B/DPPIV"/>
</dbReference>
<dbReference type="InterPro" id="IPR001375">
    <property type="entry name" value="Peptidase_S9_cat"/>
</dbReference>
<proteinExistence type="predicted"/>
<evidence type="ECO:0000313" key="5">
    <source>
        <dbReference type="EMBL" id="QJR34026.1"/>
    </source>
</evidence>
<reference evidence="5 6" key="1">
    <citation type="submission" date="2020-05" db="EMBL/GenBank/DDBJ databases">
        <title>Complete genome sequence of Gemmatimonas greenlandica TET16.</title>
        <authorList>
            <person name="Zeng Y."/>
        </authorList>
    </citation>
    <scope>NUCLEOTIDE SEQUENCE [LARGE SCALE GENOMIC DNA]</scope>
    <source>
        <strain evidence="5 6">TET16</strain>
    </source>
</reference>
<dbReference type="InterPro" id="IPR029058">
    <property type="entry name" value="AB_hydrolase_fold"/>
</dbReference>
<feature type="domain" description="Peptidase S9 prolyl oligopeptidase catalytic" evidence="3">
    <location>
        <begin position="624"/>
        <end position="730"/>
    </location>
</feature>
<dbReference type="SUPFAM" id="SSF82171">
    <property type="entry name" value="DPP6 N-terminal domain-like"/>
    <property type="match status" value="1"/>
</dbReference>
<keyword evidence="6" id="KW-1185">Reference proteome</keyword>
<dbReference type="Gene3D" id="2.140.10.30">
    <property type="entry name" value="Dipeptidylpeptidase IV, N-terminal domain"/>
    <property type="match status" value="1"/>
</dbReference>